<evidence type="ECO:0000313" key="2">
    <source>
        <dbReference type="EMBL" id="OYD57632.1"/>
    </source>
</evidence>
<dbReference type="RefSeq" id="WP_094252983.1">
    <property type="nucleotide sequence ID" value="NZ_JBHLXL010000001.1"/>
</dbReference>
<proteinExistence type="predicted"/>
<evidence type="ECO:0000256" key="1">
    <source>
        <dbReference type="SAM" id="Phobius"/>
    </source>
</evidence>
<comment type="caution">
    <text evidence="2">The sequence shown here is derived from an EMBL/GenBank/DDBJ whole genome shotgun (WGS) entry which is preliminary data.</text>
</comment>
<dbReference type="Proteomes" id="UP000215059">
    <property type="component" value="Unassembled WGS sequence"/>
</dbReference>
<keyword evidence="1" id="KW-1133">Transmembrane helix</keyword>
<gene>
    <name evidence="2" type="ORF">CGZ90_13280</name>
</gene>
<organism evidence="2 3">
    <name type="scientific">Fictibacillus aquaticus</name>
    <dbReference type="NCBI Taxonomy" id="2021314"/>
    <lineage>
        <taxon>Bacteria</taxon>
        <taxon>Bacillati</taxon>
        <taxon>Bacillota</taxon>
        <taxon>Bacilli</taxon>
        <taxon>Bacillales</taxon>
        <taxon>Fictibacillaceae</taxon>
        <taxon>Fictibacillus</taxon>
    </lineage>
</organism>
<reference evidence="2 3" key="1">
    <citation type="submission" date="2017-07" db="EMBL/GenBank/DDBJ databases">
        <title>Fictibacillus sp. nov. GDSW-R2A3 Genome sequencing and assembly.</title>
        <authorList>
            <person name="Mayilraj S."/>
        </authorList>
    </citation>
    <scope>NUCLEOTIDE SEQUENCE [LARGE SCALE GENOMIC DNA]</scope>
    <source>
        <strain evidence="2 3">GDSW-R2A3</strain>
    </source>
</reference>
<keyword evidence="1" id="KW-0472">Membrane</keyword>
<sequence length="74" mass="8510">MSRKKLGITLLIAGLLMIVFSPDLALEWTSYIDYRSDERYLLDYVIRSFIFISIGFTGLIVGSFLLIFKGNNRN</sequence>
<keyword evidence="1" id="KW-0812">Transmembrane</keyword>
<dbReference type="EMBL" id="NOII01000003">
    <property type="protein sequence ID" value="OYD57632.1"/>
    <property type="molecule type" value="Genomic_DNA"/>
</dbReference>
<keyword evidence="3" id="KW-1185">Reference proteome</keyword>
<feature type="transmembrane region" description="Helical" evidence="1">
    <location>
        <begin position="49"/>
        <end position="68"/>
    </location>
</feature>
<dbReference type="AlphaFoldDB" id="A0A235F8Q7"/>
<name>A0A235F8Q7_9BACL</name>
<protein>
    <submittedName>
        <fullName evidence="2">Uncharacterized protein</fullName>
    </submittedName>
</protein>
<evidence type="ECO:0000313" key="3">
    <source>
        <dbReference type="Proteomes" id="UP000215059"/>
    </source>
</evidence>
<accession>A0A235F8Q7</accession>